<dbReference type="EMBL" id="JANPWB010000010">
    <property type="protein sequence ID" value="KAJ1138089.1"/>
    <property type="molecule type" value="Genomic_DNA"/>
</dbReference>
<dbReference type="Proteomes" id="UP001066276">
    <property type="component" value="Chromosome 6"/>
</dbReference>
<proteinExistence type="predicted"/>
<protein>
    <submittedName>
        <fullName evidence="1">Uncharacterized protein</fullName>
    </submittedName>
</protein>
<comment type="caution">
    <text evidence="1">The sequence shown here is derived from an EMBL/GenBank/DDBJ whole genome shotgun (WGS) entry which is preliminary data.</text>
</comment>
<gene>
    <name evidence="1" type="ORF">NDU88_004480</name>
</gene>
<name>A0AAV7QCQ8_PLEWA</name>
<reference evidence="1" key="1">
    <citation type="journal article" date="2022" name="bioRxiv">
        <title>Sequencing and chromosome-scale assembly of the giantPleurodeles waltlgenome.</title>
        <authorList>
            <person name="Brown T."/>
            <person name="Elewa A."/>
            <person name="Iarovenko S."/>
            <person name="Subramanian E."/>
            <person name="Araus A.J."/>
            <person name="Petzold A."/>
            <person name="Susuki M."/>
            <person name="Suzuki K.-i.T."/>
            <person name="Hayashi T."/>
            <person name="Toyoda A."/>
            <person name="Oliveira C."/>
            <person name="Osipova E."/>
            <person name="Leigh N.D."/>
            <person name="Simon A."/>
            <person name="Yun M.H."/>
        </authorList>
    </citation>
    <scope>NUCLEOTIDE SEQUENCE</scope>
    <source>
        <strain evidence="1">20211129_DDA</strain>
        <tissue evidence="1">Liver</tissue>
    </source>
</reference>
<organism evidence="1 2">
    <name type="scientific">Pleurodeles waltl</name>
    <name type="common">Iberian ribbed newt</name>
    <dbReference type="NCBI Taxonomy" id="8319"/>
    <lineage>
        <taxon>Eukaryota</taxon>
        <taxon>Metazoa</taxon>
        <taxon>Chordata</taxon>
        <taxon>Craniata</taxon>
        <taxon>Vertebrata</taxon>
        <taxon>Euteleostomi</taxon>
        <taxon>Amphibia</taxon>
        <taxon>Batrachia</taxon>
        <taxon>Caudata</taxon>
        <taxon>Salamandroidea</taxon>
        <taxon>Salamandridae</taxon>
        <taxon>Pleurodelinae</taxon>
        <taxon>Pleurodeles</taxon>
    </lineage>
</organism>
<keyword evidence="2" id="KW-1185">Reference proteome</keyword>
<dbReference type="AlphaFoldDB" id="A0AAV7QCQ8"/>
<evidence type="ECO:0000313" key="2">
    <source>
        <dbReference type="Proteomes" id="UP001066276"/>
    </source>
</evidence>
<sequence>MLCPCPFARLFRRWTQTDVEAARPARQSQANEAARSEQLQVAFLLGGATAQQPVARGCQLKPVSRSAAGLVGGRAGARQSGGSSFSRVESARDALLPRPRLVAETAKAAKCAVV</sequence>
<accession>A0AAV7QCQ8</accession>
<evidence type="ECO:0000313" key="1">
    <source>
        <dbReference type="EMBL" id="KAJ1138089.1"/>
    </source>
</evidence>